<keyword evidence="4" id="KW-1185">Reference proteome</keyword>
<gene>
    <name evidence="3" type="ORF">GNI_099400</name>
</gene>
<dbReference type="Gene3D" id="3.40.910.10">
    <property type="entry name" value="Deoxyhypusine synthase"/>
    <property type="match status" value="1"/>
</dbReference>
<dbReference type="AlphaFoldDB" id="A0A023B4M6"/>
<organism evidence="3 4">
    <name type="scientific">Gregarina niphandrodes</name>
    <name type="common">Septate eugregarine</name>
    <dbReference type="NCBI Taxonomy" id="110365"/>
    <lineage>
        <taxon>Eukaryota</taxon>
        <taxon>Sar</taxon>
        <taxon>Alveolata</taxon>
        <taxon>Apicomplexa</taxon>
        <taxon>Conoidasida</taxon>
        <taxon>Gregarinasina</taxon>
        <taxon>Eugregarinorida</taxon>
        <taxon>Gregarinidae</taxon>
        <taxon>Gregarina</taxon>
    </lineage>
</organism>
<dbReference type="EMBL" id="AFNH02000745">
    <property type="protein sequence ID" value="EZG57120.1"/>
    <property type="molecule type" value="Genomic_DNA"/>
</dbReference>
<evidence type="ECO:0000313" key="4">
    <source>
        <dbReference type="Proteomes" id="UP000019763"/>
    </source>
</evidence>
<name>A0A023B4M6_GRENI</name>
<sequence>MQKTAAKVSVTTTKVSLTGLSSAHDAVMVHSAPVDEGMATVAGCMYEGDKAITAFDLISSFETSGFQATHLGRAARIIKNMLSWRLVQEDLTDEEQNELHADGWKPPFSWAVPE</sequence>
<dbReference type="SUPFAM" id="SSF52467">
    <property type="entry name" value="DHS-like NAD/FAD-binding domain"/>
    <property type="match status" value="1"/>
</dbReference>
<dbReference type="InterPro" id="IPR029035">
    <property type="entry name" value="DHS-like_NAD/FAD-binding_dom"/>
</dbReference>
<dbReference type="GO" id="GO:0005737">
    <property type="term" value="C:cytoplasm"/>
    <property type="evidence" value="ECO:0007669"/>
    <property type="project" value="TreeGrafter"/>
</dbReference>
<evidence type="ECO:0000256" key="2">
    <source>
        <dbReference type="ARBA" id="ARBA00023027"/>
    </source>
</evidence>
<evidence type="ECO:0000256" key="1">
    <source>
        <dbReference type="ARBA" id="ARBA00009892"/>
    </source>
</evidence>
<dbReference type="InterPro" id="IPR036982">
    <property type="entry name" value="Deoxyhypusine_synthase_sf"/>
</dbReference>
<proteinExistence type="inferred from homology"/>
<comment type="similarity">
    <text evidence="1">Belongs to the deoxyhypusine synthase family.</text>
</comment>
<dbReference type="PANTHER" id="PTHR11703:SF0">
    <property type="entry name" value="DEOXYHYPUSINE SYNTHASE"/>
    <property type="match status" value="1"/>
</dbReference>
<feature type="non-terminal residue" evidence="3">
    <location>
        <position position="114"/>
    </location>
</feature>
<dbReference type="Proteomes" id="UP000019763">
    <property type="component" value="Unassembled WGS sequence"/>
</dbReference>
<dbReference type="OrthoDB" id="1700653at2759"/>
<dbReference type="InterPro" id="IPR002773">
    <property type="entry name" value="Deoxyhypusine_synthase"/>
</dbReference>
<dbReference type="RefSeq" id="XP_011131103.1">
    <property type="nucleotide sequence ID" value="XM_011132801.1"/>
</dbReference>
<comment type="caution">
    <text evidence="3">The sequence shown here is derived from an EMBL/GenBank/DDBJ whole genome shotgun (WGS) entry which is preliminary data.</text>
</comment>
<evidence type="ECO:0000313" key="3">
    <source>
        <dbReference type="EMBL" id="EZG57120.1"/>
    </source>
</evidence>
<keyword evidence="2" id="KW-0520">NAD</keyword>
<protein>
    <submittedName>
        <fullName evidence="3">Deoxyhypusine synthase</fullName>
    </submittedName>
</protein>
<dbReference type="PANTHER" id="PTHR11703">
    <property type="entry name" value="DEOXYHYPUSINE SYNTHASE"/>
    <property type="match status" value="1"/>
</dbReference>
<dbReference type="VEuPathDB" id="CryptoDB:GNI_099400"/>
<accession>A0A023B4M6</accession>
<reference evidence="3" key="1">
    <citation type="submission" date="2013-12" db="EMBL/GenBank/DDBJ databases">
        <authorList>
            <person name="Omoto C.K."/>
            <person name="Sibley D."/>
            <person name="Venepally P."/>
            <person name="Hadjithomas M."/>
            <person name="Karamycheva S."/>
            <person name="Brunk B."/>
            <person name="Roos D."/>
            <person name="Caler E."/>
            <person name="Lorenzi H."/>
        </authorList>
    </citation>
    <scope>NUCLEOTIDE SEQUENCE</scope>
</reference>
<dbReference type="GeneID" id="22913520"/>
<dbReference type="GO" id="GO:0034038">
    <property type="term" value="F:deoxyhypusine synthase activity"/>
    <property type="evidence" value="ECO:0007669"/>
    <property type="project" value="TreeGrafter"/>
</dbReference>